<evidence type="ECO:0000313" key="6">
    <source>
        <dbReference type="Proteomes" id="UP000275069"/>
    </source>
</evidence>
<keyword evidence="2" id="KW-0238">DNA-binding</keyword>
<keyword evidence="1" id="KW-0805">Transcription regulation</keyword>
<dbReference type="InterPro" id="IPR050204">
    <property type="entry name" value="AraC_XylS_family_regulators"/>
</dbReference>
<sequence>MVIALPGTPADAPLMAWEWAMSLVQRQRAEADTTVDTGTAPLWVLVLAGSAELTAAGRRTELLAGDAALVEVGTVHRLVARAGSELATGDLRSVLGTAGVPNPLVVRAFSQRHAALRQLVDTCPPGAACSNPIWTRAYANLFGAAMVTAWLDDDGAAIAADPAVAAVLTAIAEAPGEVWTLERMARIAHLSRSALTARFQAELGKAPSDVLRELRMNEARGMLAESKHPIGAVAFAVGYGSTAAFSRAFASHHGMAPQAWRERRA</sequence>
<dbReference type="InterPro" id="IPR014710">
    <property type="entry name" value="RmlC-like_jellyroll"/>
</dbReference>
<dbReference type="PROSITE" id="PS00041">
    <property type="entry name" value="HTH_ARAC_FAMILY_1"/>
    <property type="match status" value="1"/>
</dbReference>
<dbReference type="AlphaFoldDB" id="A0A387BMZ8"/>
<evidence type="ECO:0000313" key="5">
    <source>
        <dbReference type="EMBL" id="AYG03394.1"/>
    </source>
</evidence>
<accession>A0A387BMZ8</accession>
<dbReference type="Proteomes" id="UP000275069">
    <property type="component" value="Chromosome"/>
</dbReference>
<name>A0A387BMZ8_9MICO</name>
<dbReference type="OrthoDB" id="9801123at2"/>
<keyword evidence="6" id="KW-1185">Reference proteome</keyword>
<dbReference type="Gene3D" id="2.60.120.10">
    <property type="entry name" value="Jelly Rolls"/>
    <property type="match status" value="1"/>
</dbReference>
<dbReference type="RefSeq" id="WP_120788926.1">
    <property type="nucleotide sequence ID" value="NZ_CP032624.1"/>
</dbReference>
<dbReference type="InterPro" id="IPR011051">
    <property type="entry name" value="RmlC_Cupin_sf"/>
</dbReference>
<dbReference type="SUPFAM" id="SSF46689">
    <property type="entry name" value="Homeodomain-like"/>
    <property type="match status" value="1"/>
</dbReference>
<dbReference type="EMBL" id="CP032624">
    <property type="protein sequence ID" value="AYG03394.1"/>
    <property type="molecule type" value="Genomic_DNA"/>
</dbReference>
<dbReference type="SUPFAM" id="SSF51182">
    <property type="entry name" value="RmlC-like cupins"/>
    <property type="match status" value="1"/>
</dbReference>
<organism evidence="5 6">
    <name type="scientific">Gryllotalpicola protaetiae</name>
    <dbReference type="NCBI Taxonomy" id="2419771"/>
    <lineage>
        <taxon>Bacteria</taxon>
        <taxon>Bacillati</taxon>
        <taxon>Actinomycetota</taxon>
        <taxon>Actinomycetes</taxon>
        <taxon>Micrococcales</taxon>
        <taxon>Microbacteriaceae</taxon>
        <taxon>Gryllotalpicola</taxon>
    </lineage>
</organism>
<dbReference type="GO" id="GO:0003700">
    <property type="term" value="F:DNA-binding transcription factor activity"/>
    <property type="evidence" value="ECO:0007669"/>
    <property type="project" value="InterPro"/>
</dbReference>
<dbReference type="PROSITE" id="PS01124">
    <property type="entry name" value="HTH_ARAC_FAMILY_2"/>
    <property type="match status" value="1"/>
</dbReference>
<reference evidence="5 6" key="1">
    <citation type="submission" date="2018-09" db="EMBL/GenBank/DDBJ databases">
        <title>Genome sequencing of strain 2DFW10M-5.</title>
        <authorList>
            <person name="Heo J."/>
            <person name="Kim S.-J."/>
            <person name="Kwon S.-W."/>
        </authorList>
    </citation>
    <scope>NUCLEOTIDE SEQUENCE [LARGE SCALE GENOMIC DNA]</scope>
    <source>
        <strain evidence="5 6">2DFW10M-5</strain>
    </source>
</reference>
<dbReference type="Gene3D" id="1.10.10.60">
    <property type="entry name" value="Homeodomain-like"/>
    <property type="match status" value="1"/>
</dbReference>
<evidence type="ECO:0000256" key="1">
    <source>
        <dbReference type="ARBA" id="ARBA00023015"/>
    </source>
</evidence>
<dbReference type="PANTHER" id="PTHR46796">
    <property type="entry name" value="HTH-TYPE TRANSCRIPTIONAL ACTIVATOR RHAS-RELATED"/>
    <property type="match status" value="1"/>
</dbReference>
<dbReference type="GO" id="GO:0043565">
    <property type="term" value="F:sequence-specific DNA binding"/>
    <property type="evidence" value="ECO:0007669"/>
    <property type="project" value="InterPro"/>
</dbReference>
<keyword evidence="3" id="KW-0804">Transcription</keyword>
<dbReference type="InterPro" id="IPR018060">
    <property type="entry name" value="HTH_AraC"/>
</dbReference>
<feature type="domain" description="HTH araC/xylS-type" evidence="4">
    <location>
        <begin position="161"/>
        <end position="263"/>
    </location>
</feature>
<dbReference type="PANTHER" id="PTHR46796:SF13">
    <property type="entry name" value="HTH-TYPE TRANSCRIPTIONAL ACTIVATOR RHAS"/>
    <property type="match status" value="1"/>
</dbReference>
<dbReference type="Pfam" id="PF12833">
    <property type="entry name" value="HTH_18"/>
    <property type="match status" value="1"/>
</dbReference>
<dbReference type="KEGG" id="gry:D7I44_07515"/>
<dbReference type="InterPro" id="IPR009057">
    <property type="entry name" value="Homeodomain-like_sf"/>
</dbReference>
<evidence type="ECO:0000256" key="2">
    <source>
        <dbReference type="ARBA" id="ARBA00023125"/>
    </source>
</evidence>
<protein>
    <submittedName>
        <fullName evidence="5">AraC family transcriptional regulator</fullName>
    </submittedName>
</protein>
<dbReference type="InterPro" id="IPR018062">
    <property type="entry name" value="HTH_AraC-typ_CS"/>
</dbReference>
<gene>
    <name evidence="5" type="ORF">D7I44_07515</name>
</gene>
<evidence type="ECO:0000256" key="3">
    <source>
        <dbReference type="ARBA" id="ARBA00023163"/>
    </source>
</evidence>
<proteinExistence type="predicted"/>
<evidence type="ECO:0000259" key="4">
    <source>
        <dbReference type="PROSITE" id="PS01124"/>
    </source>
</evidence>
<dbReference type="SMART" id="SM00342">
    <property type="entry name" value="HTH_ARAC"/>
    <property type="match status" value="1"/>
</dbReference>